<feature type="chain" id="PRO_5046469986" description="Lipoprotein" evidence="2">
    <location>
        <begin position="23"/>
        <end position="72"/>
    </location>
</feature>
<keyword evidence="2" id="KW-0732">Signal</keyword>
<dbReference type="EMBL" id="JAUFPX010000019">
    <property type="protein sequence ID" value="MDN3592902.1"/>
    <property type="molecule type" value="Genomic_DNA"/>
</dbReference>
<protein>
    <recommendedName>
        <fullName evidence="5">Lipoprotein</fullName>
    </recommendedName>
</protein>
<dbReference type="RefSeq" id="WP_238226561.1">
    <property type="nucleotide sequence ID" value="NZ_BPQD01000019.1"/>
</dbReference>
<evidence type="ECO:0000313" key="3">
    <source>
        <dbReference type="EMBL" id="MDN3592902.1"/>
    </source>
</evidence>
<accession>A0ABT8BL20</accession>
<evidence type="ECO:0000256" key="2">
    <source>
        <dbReference type="SAM" id="SignalP"/>
    </source>
</evidence>
<dbReference type="PROSITE" id="PS51257">
    <property type="entry name" value="PROKAR_LIPOPROTEIN"/>
    <property type="match status" value="1"/>
</dbReference>
<feature type="compositionally biased region" description="Polar residues" evidence="1">
    <location>
        <begin position="58"/>
        <end position="72"/>
    </location>
</feature>
<gene>
    <name evidence="3" type="ORF">QWZ12_20095</name>
</gene>
<evidence type="ECO:0008006" key="5">
    <source>
        <dbReference type="Google" id="ProtNLM"/>
    </source>
</evidence>
<sequence>MRLRSLALSTLLVAGLCACNSAEGPNARSGIAETFDTSNYRRSSDTNGTQTRRDVNRLYTQPSLPSISSRGN</sequence>
<proteinExistence type="predicted"/>
<organism evidence="3 4">
    <name type="scientific">Methylobacterium adhaesivum</name>
    <dbReference type="NCBI Taxonomy" id="333297"/>
    <lineage>
        <taxon>Bacteria</taxon>
        <taxon>Pseudomonadati</taxon>
        <taxon>Pseudomonadota</taxon>
        <taxon>Alphaproteobacteria</taxon>
        <taxon>Hyphomicrobiales</taxon>
        <taxon>Methylobacteriaceae</taxon>
        <taxon>Methylobacterium</taxon>
    </lineage>
</organism>
<dbReference type="Proteomes" id="UP001224644">
    <property type="component" value="Unassembled WGS sequence"/>
</dbReference>
<evidence type="ECO:0000313" key="4">
    <source>
        <dbReference type="Proteomes" id="UP001224644"/>
    </source>
</evidence>
<feature type="signal peptide" evidence="2">
    <location>
        <begin position="1"/>
        <end position="22"/>
    </location>
</feature>
<feature type="region of interest" description="Disordered" evidence="1">
    <location>
        <begin position="38"/>
        <end position="72"/>
    </location>
</feature>
<comment type="caution">
    <text evidence="3">The sequence shown here is derived from an EMBL/GenBank/DDBJ whole genome shotgun (WGS) entry which is preliminary data.</text>
</comment>
<reference evidence="4" key="1">
    <citation type="journal article" date="2019" name="Int. J. Syst. Evol. Microbiol.">
        <title>The Global Catalogue of Microorganisms (GCM) 10K type strain sequencing project: providing services to taxonomists for standard genome sequencing and annotation.</title>
        <authorList>
            <consortium name="The Broad Institute Genomics Platform"/>
            <consortium name="The Broad Institute Genome Sequencing Center for Infectious Disease"/>
            <person name="Wu L."/>
            <person name="Ma J."/>
        </authorList>
    </citation>
    <scope>NUCLEOTIDE SEQUENCE [LARGE SCALE GENOMIC DNA]</scope>
    <source>
        <strain evidence="4">CECT 7069</strain>
    </source>
</reference>
<keyword evidence="4" id="KW-1185">Reference proteome</keyword>
<evidence type="ECO:0000256" key="1">
    <source>
        <dbReference type="SAM" id="MobiDB-lite"/>
    </source>
</evidence>
<feature type="compositionally biased region" description="Polar residues" evidence="1">
    <location>
        <begin position="38"/>
        <end position="50"/>
    </location>
</feature>
<name>A0ABT8BL20_9HYPH</name>